<dbReference type="PROSITE" id="PS51257">
    <property type="entry name" value="PROKAR_LIPOPROTEIN"/>
    <property type="match status" value="1"/>
</dbReference>
<gene>
    <name evidence="2" type="ORF">GTZ93_19660</name>
</gene>
<evidence type="ECO:0000313" key="3">
    <source>
        <dbReference type="Proteomes" id="UP000537825"/>
    </source>
</evidence>
<keyword evidence="3" id="KW-1185">Reference proteome</keyword>
<dbReference type="RefSeq" id="WP_139921056.1">
    <property type="nucleotide sequence ID" value="NZ_CBCSLE010000039.1"/>
</dbReference>
<dbReference type="Proteomes" id="UP000537825">
    <property type="component" value="Unassembled WGS sequence"/>
</dbReference>
<protein>
    <recommendedName>
        <fullName evidence="4">Lipoprotein</fullName>
    </recommendedName>
</protein>
<reference evidence="2 3" key="1">
    <citation type="submission" date="2020-01" db="EMBL/GenBank/DDBJ databases">
        <title>The draft genome sequence of Corallococcus exiguus DSM 14696.</title>
        <authorList>
            <person name="Zhang X."/>
            <person name="Zhu H."/>
        </authorList>
    </citation>
    <scope>NUCLEOTIDE SEQUENCE [LARGE SCALE GENOMIC DNA]</scope>
    <source>
        <strain evidence="2 3">DSM 14696</strain>
    </source>
</reference>
<evidence type="ECO:0000256" key="1">
    <source>
        <dbReference type="SAM" id="SignalP"/>
    </source>
</evidence>
<feature type="signal peptide" evidence="1">
    <location>
        <begin position="1"/>
        <end position="21"/>
    </location>
</feature>
<feature type="chain" id="PRO_5030685700" description="Lipoprotein" evidence="1">
    <location>
        <begin position="22"/>
        <end position="92"/>
    </location>
</feature>
<accession>A0A7X4YAT7</accession>
<name>A0A7X4YAT7_9BACT</name>
<keyword evidence="1" id="KW-0732">Signal</keyword>
<dbReference type="AlphaFoldDB" id="A0A7X4YAT7"/>
<sequence>MQARSLRSCVLATLSALALLACGGGAPEAEPVIPEATARESVTQAPISCVDECYQANSWCPAQCQATYAECAAAISICYDSCNRGVGPWLPC</sequence>
<comment type="caution">
    <text evidence="2">The sequence shown here is derived from an EMBL/GenBank/DDBJ whole genome shotgun (WGS) entry which is preliminary data.</text>
</comment>
<proteinExistence type="predicted"/>
<evidence type="ECO:0008006" key="4">
    <source>
        <dbReference type="Google" id="ProtNLM"/>
    </source>
</evidence>
<dbReference type="EMBL" id="JAAAPK010000004">
    <property type="protein sequence ID" value="NBC42021.1"/>
    <property type="molecule type" value="Genomic_DNA"/>
</dbReference>
<organism evidence="2 3">
    <name type="scientific">Corallococcus exiguus</name>
    <dbReference type="NCBI Taxonomy" id="83462"/>
    <lineage>
        <taxon>Bacteria</taxon>
        <taxon>Pseudomonadati</taxon>
        <taxon>Myxococcota</taxon>
        <taxon>Myxococcia</taxon>
        <taxon>Myxococcales</taxon>
        <taxon>Cystobacterineae</taxon>
        <taxon>Myxococcaceae</taxon>
        <taxon>Corallococcus</taxon>
    </lineage>
</organism>
<evidence type="ECO:0000313" key="2">
    <source>
        <dbReference type="EMBL" id="NBC42021.1"/>
    </source>
</evidence>